<feature type="region of interest" description="Disordered" evidence="1">
    <location>
        <begin position="97"/>
        <end position="117"/>
    </location>
</feature>
<keyword evidence="3" id="KW-1185">Reference proteome</keyword>
<proteinExistence type="predicted"/>
<accession>A0A0C2N5X9</accession>
<evidence type="ECO:0000313" key="3">
    <source>
        <dbReference type="Proteomes" id="UP000031668"/>
    </source>
</evidence>
<dbReference type="Proteomes" id="UP000031668">
    <property type="component" value="Unassembled WGS sequence"/>
</dbReference>
<protein>
    <submittedName>
        <fullName evidence="2">Uncharacterized protein</fullName>
    </submittedName>
</protein>
<feature type="compositionally biased region" description="Acidic residues" evidence="1">
    <location>
        <begin position="108"/>
        <end position="117"/>
    </location>
</feature>
<dbReference type="AlphaFoldDB" id="A0A0C2N5X9"/>
<evidence type="ECO:0000313" key="2">
    <source>
        <dbReference type="EMBL" id="KII69337.1"/>
    </source>
</evidence>
<comment type="caution">
    <text evidence="2">The sequence shown here is derived from an EMBL/GenBank/DDBJ whole genome shotgun (WGS) entry which is preliminary data.</text>
</comment>
<organism evidence="2 3">
    <name type="scientific">Thelohanellus kitauei</name>
    <name type="common">Myxosporean</name>
    <dbReference type="NCBI Taxonomy" id="669202"/>
    <lineage>
        <taxon>Eukaryota</taxon>
        <taxon>Metazoa</taxon>
        <taxon>Cnidaria</taxon>
        <taxon>Myxozoa</taxon>
        <taxon>Myxosporea</taxon>
        <taxon>Bivalvulida</taxon>
        <taxon>Platysporina</taxon>
        <taxon>Myxobolidae</taxon>
        <taxon>Thelohanellus</taxon>
    </lineage>
</organism>
<sequence length="132" mass="15424">MLKFLGNCEEKNLNLTRKKTQEDTDYGATFYVFIYGFQWGWKVTITQVSSLSELYRLTVQLLISDRGNIIGTDRHKFLDVYIKGDSKNLHIPLPSMEVRNINQKEPSENEDQLEEEDLEDLNHLQEKVIDEG</sequence>
<gene>
    <name evidence="2" type="ORF">RF11_08269</name>
</gene>
<evidence type="ECO:0000256" key="1">
    <source>
        <dbReference type="SAM" id="MobiDB-lite"/>
    </source>
</evidence>
<reference evidence="2 3" key="1">
    <citation type="journal article" date="2014" name="Genome Biol. Evol.">
        <title>The genome of the myxosporean Thelohanellus kitauei shows adaptations to nutrient acquisition within its fish host.</title>
        <authorList>
            <person name="Yang Y."/>
            <person name="Xiong J."/>
            <person name="Zhou Z."/>
            <person name="Huo F."/>
            <person name="Miao W."/>
            <person name="Ran C."/>
            <person name="Liu Y."/>
            <person name="Zhang J."/>
            <person name="Feng J."/>
            <person name="Wang M."/>
            <person name="Wang M."/>
            <person name="Wang L."/>
            <person name="Yao B."/>
        </authorList>
    </citation>
    <scope>NUCLEOTIDE SEQUENCE [LARGE SCALE GENOMIC DNA]</scope>
    <source>
        <strain evidence="2">Wuqing</strain>
    </source>
</reference>
<dbReference type="EMBL" id="JWZT01002463">
    <property type="protein sequence ID" value="KII69337.1"/>
    <property type="molecule type" value="Genomic_DNA"/>
</dbReference>
<name>A0A0C2N5X9_THEKT</name>